<reference evidence="2" key="1">
    <citation type="submission" date="2025-08" db="UniProtKB">
        <authorList>
            <consortium name="RefSeq"/>
        </authorList>
    </citation>
    <scope>IDENTIFICATION</scope>
    <source>
        <tissue evidence="2">Testes</tissue>
    </source>
</reference>
<name>A0ABM0MD61_SACKO</name>
<accession>A0ABM0MD61</accession>
<gene>
    <name evidence="2" type="primary">LOC102802274</name>
</gene>
<proteinExistence type="predicted"/>
<dbReference type="GeneID" id="102802274"/>
<sequence>MTRYVRYGTHMTIHNFSWHGSEGPDVVNLTDQYTKEEIGKRNHPDDPDNKFRKVPGARNFTKLRIIPDQFYYNVEDVRTKDEALIRVKLMLFYELKDIEKMLANTQDPIADFINGLCADVVSFASQLSYEEFMDQAEKLNDCDSTYPHLMDIAKKIGYNVSKVVFRGYHASSQLTKMHELAIKTRTKLRIEMEEEEQKQGLIDMKLKSELERSELEQSLHIEQEQHRLQLRKYNKKKDEQMLNYLEKLHTMNVDLTDYLVSQNPQPNNVVRVISTDRNAGTVHIHQNTTQ</sequence>
<keyword evidence="1" id="KW-1185">Reference proteome</keyword>
<dbReference type="Proteomes" id="UP000694865">
    <property type="component" value="Unplaced"/>
</dbReference>
<organism evidence="1 2">
    <name type="scientific">Saccoglossus kowalevskii</name>
    <name type="common">Acorn worm</name>
    <dbReference type="NCBI Taxonomy" id="10224"/>
    <lineage>
        <taxon>Eukaryota</taxon>
        <taxon>Metazoa</taxon>
        <taxon>Hemichordata</taxon>
        <taxon>Enteropneusta</taxon>
        <taxon>Harrimaniidae</taxon>
        <taxon>Saccoglossus</taxon>
    </lineage>
</organism>
<evidence type="ECO:0000313" key="2">
    <source>
        <dbReference type="RefSeq" id="XP_006817952.1"/>
    </source>
</evidence>
<dbReference type="RefSeq" id="XP_006817952.1">
    <property type="nucleotide sequence ID" value="XM_006817889.1"/>
</dbReference>
<evidence type="ECO:0000313" key="1">
    <source>
        <dbReference type="Proteomes" id="UP000694865"/>
    </source>
</evidence>
<protein>
    <submittedName>
        <fullName evidence="2">Uncharacterized protein LOC102802274</fullName>
    </submittedName>
</protein>